<organism evidence="1">
    <name type="scientific">Arundo donax</name>
    <name type="common">Giant reed</name>
    <name type="synonym">Donax arundinaceus</name>
    <dbReference type="NCBI Taxonomy" id="35708"/>
    <lineage>
        <taxon>Eukaryota</taxon>
        <taxon>Viridiplantae</taxon>
        <taxon>Streptophyta</taxon>
        <taxon>Embryophyta</taxon>
        <taxon>Tracheophyta</taxon>
        <taxon>Spermatophyta</taxon>
        <taxon>Magnoliopsida</taxon>
        <taxon>Liliopsida</taxon>
        <taxon>Poales</taxon>
        <taxon>Poaceae</taxon>
        <taxon>PACMAD clade</taxon>
        <taxon>Arundinoideae</taxon>
        <taxon>Arundineae</taxon>
        <taxon>Arundo</taxon>
    </lineage>
</organism>
<protein>
    <submittedName>
        <fullName evidence="1">Uncharacterized protein</fullName>
    </submittedName>
</protein>
<dbReference type="AlphaFoldDB" id="A0A0A8XMY8"/>
<sequence length="55" mass="5883">MDIGSGFILWSHDSQRTSLVQCEVIHSSQASSFSAEMAGSSFFTDVIGPLLCLTS</sequence>
<dbReference type="EMBL" id="GBRH01283406">
    <property type="protein sequence ID" value="JAD14489.1"/>
    <property type="molecule type" value="Transcribed_RNA"/>
</dbReference>
<accession>A0A0A8XMY8</accession>
<evidence type="ECO:0000313" key="1">
    <source>
        <dbReference type="EMBL" id="JAD14489.1"/>
    </source>
</evidence>
<reference evidence="1" key="1">
    <citation type="submission" date="2014-09" db="EMBL/GenBank/DDBJ databases">
        <authorList>
            <person name="Magalhaes I.L.F."/>
            <person name="Oliveira U."/>
            <person name="Santos F.R."/>
            <person name="Vidigal T.H.D.A."/>
            <person name="Brescovit A.D."/>
            <person name="Santos A.J."/>
        </authorList>
    </citation>
    <scope>NUCLEOTIDE SEQUENCE</scope>
    <source>
        <tissue evidence="1">Shoot tissue taken approximately 20 cm above the soil surface</tissue>
    </source>
</reference>
<proteinExistence type="predicted"/>
<name>A0A0A8XMY8_ARUDO</name>
<reference evidence="1" key="2">
    <citation type="journal article" date="2015" name="Data Brief">
        <title>Shoot transcriptome of the giant reed, Arundo donax.</title>
        <authorList>
            <person name="Barrero R.A."/>
            <person name="Guerrero F.D."/>
            <person name="Moolhuijzen P."/>
            <person name="Goolsby J.A."/>
            <person name="Tidwell J."/>
            <person name="Bellgard S.E."/>
            <person name="Bellgard M.I."/>
        </authorList>
    </citation>
    <scope>NUCLEOTIDE SEQUENCE</scope>
    <source>
        <tissue evidence="1">Shoot tissue taken approximately 20 cm above the soil surface</tissue>
    </source>
</reference>